<dbReference type="SUPFAM" id="SSF53790">
    <property type="entry name" value="Tetrapyrrole methylase"/>
    <property type="match status" value="1"/>
</dbReference>
<dbReference type="EMBL" id="QEKV01000004">
    <property type="protein sequence ID" value="PVY94537.1"/>
    <property type="molecule type" value="Genomic_DNA"/>
</dbReference>
<dbReference type="CDD" id="cd11723">
    <property type="entry name" value="YabN_N_like"/>
    <property type="match status" value="1"/>
</dbReference>
<organism evidence="2 3">
    <name type="scientific">Ezakiella coagulans</name>
    <dbReference type="NCBI Taxonomy" id="46507"/>
    <lineage>
        <taxon>Bacteria</taxon>
        <taxon>Bacillati</taxon>
        <taxon>Bacillota</taxon>
        <taxon>Tissierellia</taxon>
        <taxon>Ezakiella</taxon>
    </lineage>
</organism>
<accession>A0A2U1E3L8</accession>
<dbReference type="GO" id="GO:0008168">
    <property type="term" value="F:methyltransferase activity"/>
    <property type="evidence" value="ECO:0007669"/>
    <property type="project" value="UniProtKB-KW"/>
</dbReference>
<sequence length="287" mass="32619">MKLTIVGLGFGEKKGITLEAIEKIKSSSNVILRTKHHPTVELLDEMGIKYKTCDELYEKANNFEELYRSIAKKVLEESREKDTVYVVPGAPSILESTAFHIIKDEPDVEIVEAVSFIEPCVTASKVDIGEGLVMVDAVDVNFFNLNPNFNIMITQLWNEFIISDVKLALMEVYGDEYEIEAIYSAGIKGEEEVKKLKVYEMDRILKPDIRLSLVVPTYKGNNFLQLLNDVSNCDNFKNIDKFDIDPELKSAVLKLSESYKNLKNLVDEGYYEMNEVVLALKTVINRI</sequence>
<dbReference type="InterPro" id="IPR035996">
    <property type="entry name" value="4pyrrol_Methylase_sf"/>
</dbReference>
<evidence type="ECO:0000313" key="2">
    <source>
        <dbReference type="EMBL" id="PVY94537.1"/>
    </source>
</evidence>
<evidence type="ECO:0000259" key="1">
    <source>
        <dbReference type="Pfam" id="PF00590"/>
    </source>
</evidence>
<dbReference type="InterPro" id="IPR014777">
    <property type="entry name" value="4pyrrole_Mease_sub1"/>
</dbReference>
<keyword evidence="3" id="KW-1185">Reference proteome</keyword>
<dbReference type="RefSeq" id="WP_116479983.1">
    <property type="nucleotide sequence ID" value="NZ_CAUPJO010000002.1"/>
</dbReference>
<keyword evidence="2" id="KW-0489">Methyltransferase</keyword>
<keyword evidence="2" id="KW-0808">Transferase</keyword>
<proteinExistence type="predicted"/>
<feature type="domain" description="Tetrapyrrole methylase" evidence="1">
    <location>
        <begin position="2"/>
        <end position="200"/>
    </location>
</feature>
<dbReference type="AlphaFoldDB" id="A0A2U1E3L8"/>
<protein>
    <submittedName>
        <fullName evidence="2">Tetrapyrrole (Corrin/porphyrin) methylase-like protein</fullName>
    </submittedName>
</protein>
<name>A0A2U1E3L8_9FIRM</name>
<dbReference type="Gene3D" id="3.40.1010.10">
    <property type="entry name" value="Cobalt-precorrin-4 Transmethylase, Domain 1"/>
    <property type="match status" value="1"/>
</dbReference>
<dbReference type="Proteomes" id="UP000245793">
    <property type="component" value="Unassembled WGS sequence"/>
</dbReference>
<comment type="caution">
    <text evidence="2">The sequence shown here is derived from an EMBL/GenBank/DDBJ whole genome shotgun (WGS) entry which is preliminary data.</text>
</comment>
<reference evidence="2 3" key="1">
    <citation type="submission" date="2018-04" db="EMBL/GenBank/DDBJ databases">
        <title>Genomic Encyclopedia of Type Strains, Phase IV (KMG-IV): sequencing the most valuable type-strain genomes for metagenomic binning, comparative biology and taxonomic classification.</title>
        <authorList>
            <person name="Goeker M."/>
        </authorList>
    </citation>
    <scope>NUCLEOTIDE SEQUENCE [LARGE SCALE GENOMIC DNA]</scope>
    <source>
        <strain evidence="2 3">DSM 20705</strain>
    </source>
</reference>
<dbReference type="Pfam" id="PF00590">
    <property type="entry name" value="TP_methylase"/>
    <property type="match status" value="1"/>
</dbReference>
<evidence type="ECO:0000313" key="3">
    <source>
        <dbReference type="Proteomes" id="UP000245793"/>
    </source>
</evidence>
<dbReference type="GO" id="GO:0032259">
    <property type="term" value="P:methylation"/>
    <property type="evidence" value="ECO:0007669"/>
    <property type="project" value="UniProtKB-KW"/>
</dbReference>
<dbReference type="InterPro" id="IPR035013">
    <property type="entry name" value="YabN_N"/>
</dbReference>
<dbReference type="InterPro" id="IPR000878">
    <property type="entry name" value="4pyrrol_Mease"/>
</dbReference>
<gene>
    <name evidence="2" type="ORF">C7381_10438</name>
</gene>